<gene>
    <name evidence="6" type="ORF">F5X68DRAFT_260083</name>
</gene>
<dbReference type="PANTHER" id="PTHR11085:SF10">
    <property type="entry name" value="NAD-DEPENDENT PROTEIN DEACYLASE SIRTUIN-5, MITOCHONDRIAL-RELATED"/>
    <property type="match status" value="1"/>
</dbReference>
<evidence type="ECO:0000256" key="4">
    <source>
        <dbReference type="PROSITE-ProRule" id="PRU00236"/>
    </source>
</evidence>
<keyword evidence="7" id="KW-1185">Reference proteome</keyword>
<dbReference type="Gene3D" id="3.40.50.1220">
    <property type="entry name" value="TPP-binding domain"/>
    <property type="match status" value="1"/>
</dbReference>
<evidence type="ECO:0000256" key="1">
    <source>
        <dbReference type="ARBA" id="ARBA00006924"/>
    </source>
</evidence>
<evidence type="ECO:0000313" key="6">
    <source>
        <dbReference type="EMBL" id="KAH6690691.1"/>
    </source>
</evidence>
<dbReference type="InterPro" id="IPR029035">
    <property type="entry name" value="DHS-like_NAD/FAD-binding_dom"/>
</dbReference>
<evidence type="ECO:0000256" key="3">
    <source>
        <dbReference type="ARBA" id="ARBA00023027"/>
    </source>
</evidence>
<organism evidence="6 7">
    <name type="scientific">Plectosphaerella plurivora</name>
    <dbReference type="NCBI Taxonomy" id="936078"/>
    <lineage>
        <taxon>Eukaryota</taxon>
        <taxon>Fungi</taxon>
        <taxon>Dikarya</taxon>
        <taxon>Ascomycota</taxon>
        <taxon>Pezizomycotina</taxon>
        <taxon>Sordariomycetes</taxon>
        <taxon>Hypocreomycetidae</taxon>
        <taxon>Glomerellales</taxon>
        <taxon>Plectosphaerellaceae</taxon>
        <taxon>Plectosphaerella</taxon>
    </lineage>
</organism>
<evidence type="ECO:0000256" key="2">
    <source>
        <dbReference type="ARBA" id="ARBA00022679"/>
    </source>
</evidence>
<feature type="binding site" evidence="4">
    <location>
        <position position="134"/>
    </location>
    <ligand>
        <name>Zn(2+)</name>
        <dbReference type="ChEBI" id="CHEBI:29105"/>
    </ligand>
</feature>
<feature type="binding site" evidence="4">
    <location>
        <position position="139"/>
    </location>
    <ligand>
        <name>Zn(2+)</name>
        <dbReference type="ChEBI" id="CHEBI:29105"/>
    </ligand>
</feature>
<reference evidence="6" key="1">
    <citation type="journal article" date="2021" name="Nat. Commun.">
        <title>Genetic determinants of endophytism in the Arabidopsis root mycobiome.</title>
        <authorList>
            <person name="Mesny F."/>
            <person name="Miyauchi S."/>
            <person name="Thiergart T."/>
            <person name="Pickel B."/>
            <person name="Atanasova L."/>
            <person name="Karlsson M."/>
            <person name="Huettel B."/>
            <person name="Barry K.W."/>
            <person name="Haridas S."/>
            <person name="Chen C."/>
            <person name="Bauer D."/>
            <person name="Andreopoulos W."/>
            <person name="Pangilinan J."/>
            <person name="LaButti K."/>
            <person name="Riley R."/>
            <person name="Lipzen A."/>
            <person name="Clum A."/>
            <person name="Drula E."/>
            <person name="Henrissat B."/>
            <person name="Kohler A."/>
            <person name="Grigoriev I.V."/>
            <person name="Martin F.M."/>
            <person name="Hacquard S."/>
        </authorList>
    </citation>
    <scope>NUCLEOTIDE SEQUENCE</scope>
    <source>
        <strain evidence="6">MPI-SDFR-AT-0117</strain>
    </source>
</reference>
<name>A0A9P8VHD4_9PEZI</name>
<keyword evidence="3" id="KW-0520">NAD</keyword>
<dbReference type="GO" id="GO:0046872">
    <property type="term" value="F:metal ion binding"/>
    <property type="evidence" value="ECO:0007669"/>
    <property type="project" value="UniProtKB-KW"/>
</dbReference>
<dbReference type="InterPro" id="IPR026591">
    <property type="entry name" value="Sirtuin_cat_small_dom_sf"/>
</dbReference>
<dbReference type="InterPro" id="IPR003000">
    <property type="entry name" value="Sirtuin"/>
</dbReference>
<evidence type="ECO:0000259" key="5">
    <source>
        <dbReference type="PROSITE" id="PS50305"/>
    </source>
</evidence>
<dbReference type="Gene3D" id="3.30.1600.10">
    <property type="entry name" value="SIR2/SIRT2 'Small Domain"/>
    <property type="match status" value="1"/>
</dbReference>
<dbReference type="Pfam" id="PF02146">
    <property type="entry name" value="SIR2"/>
    <property type="match status" value="1"/>
</dbReference>
<dbReference type="PANTHER" id="PTHR11085">
    <property type="entry name" value="NAD-DEPENDENT PROTEIN DEACYLASE SIRTUIN-5, MITOCHONDRIAL-RELATED"/>
    <property type="match status" value="1"/>
</dbReference>
<feature type="active site" description="Proton acceptor" evidence="4">
    <location>
        <position position="126"/>
    </location>
</feature>
<dbReference type="PROSITE" id="PS50305">
    <property type="entry name" value="SIRTUIN"/>
    <property type="match status" value="1"/>
</dbReference>
<comment type="caution">
    <text evidence="6">The sequence shown here is derived from an EMBL/GenBank/DDBJ whole genome shotgun (WGS) entry which is preliminary data.</text>
</comment>
<dbReference type="AlphaFoldDB" id="A0A9P8VHD4"/>
<feature type="binding site" evidence="4">
    <location>
        <position position="190"/>
    </location>
    <ligand>
        <name>Zn(2+)</name>
        <dbReference type="ChEBI" id="CHEBI:29105"/>
    </ligand>
</feature>
<dbReference type="GO" id="GO:0005634">
    <property type="term" value="C:nucleus"/>
    <property type="evidence" value="ECO:0007669"/>
    <property type="project" value="TreeGrafter"/>
</dbReference>
<evidence type="ECO:0000313" key="7">
    <source>
        <dbReference type="Proteomes" id="UP000770015"/>
    </source>
</evidence>
<proteinExistence type="inferred from homology"/>
<accession>A0A9P8VHD4</accession>
<dbReference type="InterPro" id="IPR026590">
    <property type="entry name" value="Ssirtuin_cat_dom"/>
</dbReference>
<protein>
    <submittedName>
        <fullName evidence="6">Sir2 family protein</fullName>
    </submittedName>
</protein>
<dbReference type="Proteomes" id="UP000770015">
    <property type="component" value="Unassembled WGS sequence"/>
</dbReference>
<dbReference type="SUPFAM" id="SSF52467">
    <property type="entry name" value="DHS-like NAD/FAD-binding domain"/>
    <property type="match status" value="1"/>
</dbReference>
<dbReference type="GO" id="GO:0017136">
    <property type="term" value="F:histone deacetylase activity, NAD-dependent"/>
    <property type="evidence" value="ECO:0007669"/>
    <property type="project" value="TreeGrafter"/>
</dbReference>
<dbReference type="InterPro" id="IPR050134">
    <property type="entry name" value="NAD-dep_sirtuin_deacylases"/>
</dbReference>
<sequence>MPSSDVAAFHALLSRNPSPRILALCGAGLSASSGLPTFRGAGGLWRNKEAVALANFDAFTRDPAQVWLFYAYRRHAALTVKPNAAHRALAALAEKQEHFLCLTQNVDIQDLSQRAGHPLEKLRTLHGNLFTIKCSNRRCGYIEHNNTLDPIVSALAPASETPPTDPSVSFPLLDPFVPLPPIEASELPRCPSCSSLARPGVVWFGEALDFSMLEEIDSWIDREPVDVILVIGTTAQVYPAAGYVDKASRAGAKVCVVNIEVNKRGLRKDDFAFEGDAVEILPRLLEPLIGRMRKDGTFKM</sequence>
<dbReference type="OrthoDB" id="424302at2759"/>
<feature type="domain" description="Deacetylase sirtuin-type" evidence="5">
    <location>
        <begin position="1"/>
        <end position="291"/>
    </location>
</feature>
<keyword evidence="2" id="KW-0808">Transferase</keyword>
<keyword evidence="4" id="KW-0479">Metal-binding</keyword>
<comment type="similarity">
    <text evidence="1">Belongs to the sirtuin family. Class I subfamily.</text>
</comment>
<feature type="binding site" evidence="4">
    <location>
        <position position="193"/>
    </location>
    <ligand>
        <name>Zn(2+)</name>
        <dbReference type="ChEBI" id="CHEBI:29105"/>
    </ligand>
</feature>
<keyword evidence="4" id="KW-0862">Zinc</keyword>
<dbReference type="GO" id="GO:0070403">
    <property type="term" value="F:NAD+ binding"/>
    <property type="evidence" value="ECO:0007669"/>
    <property type="project" value="InterPro"/>
</dbReference>
<dbReference type="EMBL" id="JAGSXJ010000006">
    <property type="protein sequence ID" value="KAH6690691.1"/>
    <property type="molecule type" value="Genomic_DNA"/>
</dbReference>